<dbReference type="Gene3D" id="1.10.10.60">
    <property type="entry name" value="Homeodomain-like"/>
    <property type="match status" value="1"/>
</dbReference>
<dbReference type="InterPro" id="IPR025943">
    <property type="entry name" value="Sigma_54_int_dom_ATP-bd_2"/>
</dbReference>
<gene>
    <name evidence="7" type="ORF">OLX77_02205</name>
</gene>
<evidence type="ECO:0000259" key="6">
    <source>
        <dbReference type="PROSITE" id="PS50112"/>
    </source>
</evidence>
<reference evidence="7" key="2">
    <citation type="submission" date="2022-10" db="EMBL/GenBank/DDBJ databases">
        <authorList>
            <person name="Aronson H.S."/>
        </authorList>
    </citation>
    <scope>NUCLEOTIDE SEQUENCE</scope>
    <source>
        <strain evidence="7">RS19-109</strain>
    </source>
</reference>
<evidence type="ECO:0000256" key="4">
    <source>
        <dbReference type="ARBA" id="ARBA00023163"/>
    </source>
</evidence>
<accession>A0A9X4MG95</accession>
<feature type="domain" description="PAS" evidence="6">
    <location>
        <begin position="8"/>
        <end position="53"/>
    </location>
</feature>
<dbReference type="SUPFAM" id="SSF52540">
    <property type="entry name" value="P-loop containing nucleoside triphosphate hydrolases"/>
    <property type="match status" value="1"/>
</dbReference>
<dbReference type="PROSITE" id="PS50045">
    <property type="entry name" value="SIGMA54_INTERACT_4"/>
    <property type="match status" value="1"/>
</dbReference>
<feature type="domain" description="Sigma-54 factor interaction" evidence="5">
    <location>
        <begin position="140"/>
        <end position="369"/>
    </location>
</feature>
<keyword evidence="3" id="KW-0805">Transcription regulation</keyword>
<name>A0A9X4MG95_9BACT</name>
<evidence type="ECO:0000256" key="1">
    <source>
        <dbReference type="ARBA" id="ARBA00022741"/>
    </source>
</evidence>
<dbReference type="PROSITE" id="PS00676">
    <property type="entry name" value="SIGMA54_INTERACT_2"/>
    <property type="match status" value="1"/>
</dbReference>
<dbReference type="InterPro" id="IPR027417">
    <property type="entry name" value="P-loop_NTPase"/>
</dbReference>
<dbReference type="InterPro" id="IPR000014">
    <property type="entry name" value="PAS"/>
</dbReference>
<dbReference type="SMART" id="SM00091">
    <property type="entry name" value="PAS"/>
    <property type="match status" value="1"/>
</dbReference>
<dbReference type="PRINTS" id="PR01590">
    <property type="entry name" value="HTHFIS"/>
</dbReference>
<evidence type="ECO:0000256" key="3">
    <source>
        <dbReference type="ARBA" id="ARBA00023015"/>
    </source>
</evidence>
<evidence type="ECO:0000256" key="2">
    <source>
        <dbReference type="ARBA" id="ARBA00022840"/>
    </source>
</evidence>
<evidence type="ECO:0000259" key="5">
    <source>
        <dbReference type="PROSITE" id="PS50045"/>
    </source>
</evidence>
<dbReference type="InterPro" id="IPR003593">
    <property type="entry name" value="AAA+_ATPase"/>
</dbReference>
<reference evidence="7" key="1">
    <citation type="journal article" date="2022" name="bioRxiv">
        <title>Thiovibrio frasassiensisgen. nov., sp. nov., an autotrophic, elemental sulfur disproportionating bacterium isolated from sulfidic karst sediment, and proposal of Thiovibrionaceae fam. nov.</title>
        <authorList>
            <person name="Aronson H."/>
            <person name="Thomas C."/>
            <person name="Bhattacharyya M."/>
            <person name="Eckstein S."/>
            <person name="Jensen S."/>
            <person name="Barco R."/>
            <person name="Macalady J."/>
            <person name="Amend J."/>
        </authorList>
    </citation>
    <scope>NUCLEOTIDE SEQUENCE</scope>
    <source>
        <strain evidence="7">RS19-109</strain>
    </source>
</reference>
<dbReference type="Proteomes" id="UP001154240">
    <property type="component" value="Unassembled WGS sequence"/>
</dbReference>
<keyword evidence="2" id="KW-0067">ATP-binding</keyword>
<dbReference type="Gene3D" id="1.10.8.60">
    <property type="match status" value="1"/>
</dbReference>
<dbReference type="InterPro" id="IPR035965">
    <property type="entry name" value="PAS-like_dom_sf"/>
</dbReference>
<dbReference type="Pfam" id="PF13426">
    <property type="entry name" value="PAS_9"/>
    <property type="match status" value="1"/>
</dbReference>
<dbReference type="CDD" id="cd00009">
    <property type="entry name" value="AAA"/>
    <property type="match status" value="1"/>
</dbReference>
<sequence>MTERRGLHTALTEAVLESISDGVFTVDEHWRIISFNRAAEEITGMRRKEAIGEFCWDVFRSNMCKNDCALRQTMKTGSPIINRSASIINHMGDQVPISISTSLLRNSDGRIIGGAESFRDLSMMENLRRELEGRIQIADLITRSPAMQKIVDMLPQIAASNSTVLIEGETGTGKELLARAIHDLSPRADKPLVSINCGALPDSLLESELFGYKAGAFTGANKDKVGRFALAEGGTFFLDEIGEISQALQVRFLRVLQEKVYEPLGGTQSVKTDVRVIAATNRSLAHLVTTGEFRQDLFYRINVVKITLPPLRERKEDIPLLVHHFISRFNRRQKKSIQGLNMEALALLLGHEFLGNIRELENIIEHAFVLRETGMITPDDFPAEILFMDQDNLAVPGTAAYQNTQERPAHPNEFSGMESAVHAVEAKAIIDALKRNNFNRVAAARELGIHKSTLFRKIRALGISLPQVDGRFRPYGMADNPLGA</sequence>
<proteinExistence type="predicted"/>
<dbReference type="InterPro" id="IPR058031">
    <property type="entry name" value="AAA_lid_NorR"/>
</dbReference>
<dbReference type="InterPro" id="IPR002197">
    <property type="entry name" value="HTH_Fis"/>
</dbReference>
<dbReference type="GO" id="GO:0005524">
    <property type="term" value="F:ATP binding"/>
    <property type="evidence" value="ECO:0007669"/>
    <property type="project" value="UniProtKB-KW"/>
</dbReference>
<dbReference type="Gene3D" id="3.30.450.20">
    <property type="entry name" value="PAS domain"/>
    <property type="match status" value="1"/>
</dbReference>
<dbReference type="PANTHER" id="PTHR32071">
    <property type="entry name" value="TRANSCRIPTIONAL REGULATORY PROTEIN"/>
    <property type="match status" value="1"/>
</dbReference>
<dbReference type="EMBL" id="JAPHEH010000001">
    <property type="protein sequence ID" value="MDG4474973.1"/>
    <property type="molecule type" value="Genomic_DNA"/>
</dbReference>
<keyword evidence="4" id="KW-0804">Transcription</keyword>
<protein>
    <submittedName>
        <fullName evidence="7">Sigma 54-interacting transcriptional regulator</fullName>
    </submittedName>
</protein>
<dbReference type="InterPro" id="IPR025662">
    <property type="entry name" value="Sigma_54_int_dom_ATP-bd_1"/>
</dbReference>
<dbReference type="PROSITE" id="PS50112">
    <property type="entry name" value="PAS"/>
    <property type="match status" value="1"/>
</dbReference>
<dbReference type="NCBIfam" id="TIGR00229">
    <property type="entry name" value="sensory_box"/>
    <property type="match status" value="1"/>
</dbReference>
<dbReference type="AlphaFoldDB" id="A0A9X4MG95"/>
<dbReference type="GO" id="GO:0043565">
    <property type="term" value="F:sequence-specific DNA binding"/>
    <property type="evidence" value="ECO:0007669"/>
    <property type="project" value="InterPro"/>
</dbReference>
<comment type="caution">
    <text evidence="7">The sequence shown here is derived from an EMBL/GenBank/DDBJ whole genome shotgun (WGS) entry which is preliminary data.</text>
</comment>
<dbReference type="InterPro" id="IPR002078">
    <property type="entry name" value="Sigma_54_int"/>
</dbReference>
<evidence type="ECO:0000313" key="7">
    <source>
        <dbReference type="EMBL" id="MDG4474973.1"/>
    </source>
</evidence>
<dbReference type="Pfam" id="PF00158">
    <property type="entry name" value="Sigma54_activat"/>
    <property type="match status" value="1"/>
</dbReference>
<dbReference type="GO" id="GO:0006355">
    <property type="term" value="P:regulation of DNA-templated transcription"/>
    <property type="evidence" value="ECO:0007669"/>
    <property type="project" value="InterPro"/>
</dbReference>
<dbReference type="FunFam" id="3.40.50.300:FF:000006">
    <property type="entry name" value="DNA-binding transcriptional regulator NtrC"/>
    <property type="match status" value="1"/>
</dbReference>
<dbReference type="Gene3D" id="3.40.50.300">
    <property type="entry name" value="P-loop containing nucleotide triphosphate hydrolases"/>
    <property type="match status" value="1"/>
</dbReference>
<dbReference type="CDD" id="cd00130">
    <property type="entry name" value="PAS"/>
    <property type="match status" value="1"/>
</dbReference>
<dbReference type="Pfam" id="PF02954">
    <property type="entry name" value="HTH_8"/>
    <property type="match status" value="1"/>
</dbReference>
<dbReference type="InterPro" id="IPR009057">
    <property type="entry name" value="Homeodomain-like_sf"/>
</dbReference>
<dbReference type="PROSITE" id="PS00675">
    <property type="entry name" value="SIGMA54_INTERACT_1"/>
    <property type="match status" value="1"/>
</dbReference>
<keyword evidence="8" id="KW-1185">Reference proteome</keyword>
<keyword evidence="1" id="KW-0547">Nucleotide-binding</keyword>
<organism evidence="7 8">
    <name type="scientific">Thiovibrio frasassiensis</name>
    <dbReference type="NCBI Taxonomy" id="2984131"/>
    <lineage>
        <taxon>Bacteria</taxon>
        <taxon>Pseudomonadati</taxon>
        <taxon>Thermodesulfobacteriota</taxon>
        <taxon>Desulfobulbia</taxon>
        <taxon>Desulfobulbales</taxon>
        <taxon>Thiovibrionaceae</taxon>
        <taxon>Thiovibrio</taxon>
    </lineage>
</organism>
<dbReference type="SMART" id="SM00382">
    <property type="entry name" value="AAA"/>
    <property type="match status" value="1"/>
</dbReference>
<dbReference type="Pfam" id="PF25601">
    <property type="entry name" value="AAA_lid_14"/>
    <property type="match status" value="1"/>
</dbReference>
<dbReference type="SUPFAM" id="SSF55785">
    <property type="entry name" value="PYP-like sensor domain (PAS domain)"/>
    <property type="match status" value="1"/>
</dbReference>
<evidence type="ECO:0000313" key="8">
    <source>
        <dbReference type="Proteomes" id="UP001154240"/>
    </source>
</evidence>
<dbReference type="SUPFAM" id="SSF46689">
    <property type="entry name" value="Homeodomain-like"/>
    <property type="match status" value="1"/>
</dbReference>